<evidence type="ECO:0000313" key="22">
    <source>
        <dbReference type="Proteomes" id="UP000199777"/>
    </source>
</evidence>
<evidence type="ECO:0000256" key="2">
    <source>
        <dbReference type="ARBA" id="ARBA00005189"/>
    </source>
</evidence>
<reference evidence="21 22" key="1">
    <citation type="submission" date="2017-01" db="EMBL/GenBank/DDBJ databases">
        <authorList>
            <person name="Varghese N."/>
            <person name="Submissions S."/>
        </authorList>
    </citation>
    <scope>NUCLEOTIDE SEQUENCE [LARGE SCALE GENOMIC DNA]</scope>
    <source>
        <strain evidence="21 22">DSM 22782</strain>
    </source>
</reference>
<evidence type="ECO:0000256" key="11">
    <source>
        <dbReference type="ARBA" id="ARBA00037124"/>
    </source>
</evidence>
<evidence type="ECO:0000256" key="13">
    <source>
        <dbReference type="ARBA" id="ARBA00038849"/>
    </source>
</evidence>
<dbReference type="Proteomes" id="UP000199777">
    <property type="component" value="Unassembled WGS sequence"/>
</dbReference>
<comment type="catalytic activity">
    <reaction evidence="18">
        <text>a (2E)-enoyl-CoA + NADPH + H(+) = a 2,3-saturated acyl-CoA + NADP(+)</text>
        <dbReference type="Rhea" id="RHEA:33763"/>
        <dbReference type="ChEBI" id="CHEBI:15378"/>
        <dbReference type="ChEBI" id="CHEBI:57783"/>
        <dbReference type="ChEBI" id="CHEBI:58349"/>
        <dbReference type="ChEBI" id="CHEBI:58856"/>
        <dbReference type="ChEBI" id="CHEBI:65111"/>
        <dbReference type="EC" id="1.3.1.38"/>
    </reaction>
    <physiologicalReaction direction="left-to-right" evidence="18">
        <dbReference type="Rhea" id="RHEA:33764"/>
    </physiologicalReaction>
</comment>
<evidence type="ECO:0000256" key="15">
    <source>
        <dbReference type="ARBA" id="ARBA00047570"/>
    </source>
</evidence>
<dbReference type="Pfam" id="PF13561">
    <property type="entry name" value="adh_short_C2"/>
    <property type="match status" value="1"/>
</dbReference>
<name>A0ABY1KTM6_9BACI</name>
<accession>A0ABY1KTM6</accession>
<evidence type="ECO:0000256" key="10">
    <source>
        <dbReference type="ARBA" id="ARBA00023160"/>
    </source>
</evidence>
<dbReference type="InterPro" id="IPR002347">
    <property type="entry name" value="SDR_fam"/>
</dbReference>
<comment type="catalytic activity">
    <reaction evidence="16">
        <text>(2E)-tetradecenoyl-CoA + NADPH + H(+) = tetradecanoyl-CoA + NADP(+)</text>
        <dbReference type="Rhea" id="RHEA:44968"/>
        <dbReference type="ChEBI" id="CHEBI:15378"/>
        <dbReference type="ChEBI" id="CHEBI:57385"/>
        <dbReference type="ChEBI" id="CHEBI:57783"/>
        <dbReference type="ChEBI" id="CHEBI:58349"/>
        <dbReference type="ChEBI" id="CHEBI:61405"/>
    </reaction>
    <physiologicalReaction direction="left-to-right" evidence="16">
        <dbReference type="Rhea" id="RHEA:44969"/>
    </physiologicalReaction>
</comment>
<protein>
    <recommendedName>
        <fullName evidence="14">Peroxisomal trans-2-enoyl-CoA reductase</fullName>
        <ecNumber evidence="13">1.3.1.38</ecNumber>
    </recommendedName>
</protein>
<evidence type="ECO:0000256" key="14">
    <source>
        <dbReference type="ARBA" id="ARBA00041063"/>
    </source>
</evidence>
<evidence type="ECO:0000256" key="19">
    <source>
        <dbReference type="ARBA" id="ARBA00049386"/>
    </source>
</evidence>
<evidence type="ECO:0000256" key="16">
    <source>
        <dbReference type="ARBA" id="ARBA00048686"/>
    </source>
</evidence>
<dbReference type="Gene3D" id="3.40.50.720">
    <property type="entry name" value="NAD(P)-binding Rossmann-like Domain"/>
    <property type="match status" value="1"/>
</dbReference>
<evidence type="ECO:0000256" key="6">
    <source>
        <dbReference type="ARBA" id="ARBA00022857"/>
    </source>
</evidence>
<keyword evidence="5" id="KW-0276">Fatty acid metabolism</keyword>
<keyword evidence="8" id="KW-0443">Lipid metabolism</keyword>
<evidence type="ECO:0000256" key="1">
    <source>
        <dbReference type="ARBA" id="ARBA00004275"/>
    </source>
</evidence>
<dbReference type="InterPro" id="IPR036291">
    <property type="entry name" value="NAD(P)-bd_dom_sf"/>
</dbReference>
<evidence type="ECO:0000256" key="3">
    <source>
        <dbReference type="ARBA" id="ARBA00022516"/>
    </source>
</evidence>
<evidence type="ECO:0000256" key="9">
    <source>
        <dbReference type="ARBA" id="ARBA00023140"/>
    </source>
</evidence>
<proteinExistence type="predicted"/>
<comment type="subunit">
    <text evidence="12">Interacts with PEX5, probably required to target it into peroxisomes.</text>
</comment>
<sequence length="54" mass="5737">MTKGIDDERLKDIPAGRAGKPEEIAAAAVFLASDESDYMQGAELKVDGGWTVGR</sequence>
<keyword evidence="7" id="KW-0560">Oxidoreductase</keyword>
<comment type="catalytic activity">
    <reaction evidence="17">
        <text>(2E)-hexenoyl-CoA + NADPH + H(+) = hexanoyl-CoA + NADP(+)</text>
        <dbReference type="Rhea" id="RHEA:44956"/>
        <dbReference type="ChEBI" id="CHEBI:15378"/>
        <dbReference type="ChEBI" id="CHEBI:57783"/>
        <dbReference type="ChEBI" id="CHEBI:58349"/>
        <dbReference type="ChEBI" id="CHEBI:62077"/>
        <dbReference type="ChEBI" id="CHEBI:62620"/>
    </reaction>
    <physiologicalReaction direction="left-to-right" evidence="17">
        <dbReference type="Rhea" id="RHEA:44957"/>
    </physiologicalReaction>
</comment>
<comment type="catalytic activity">
    <reaction evidence="19">
        <text>(2E)-decenoyl-CoA + NADPH + H(+) = decanoyl-CoA + NADP(+)</text>
        <dbReference type="Rhea" id="RHEA:44960"/>
        <dbReference type="ChEBI" id="CHEBI:15378"/>
        <dbReference type="ChEBI" id="CHEBI:57783"/>
        <dbReference type="ChEBI" id="CHEBI:58349"/>
        <dbReference type="ChEBI" id="CHEBI:61406"/>
        <dbReference type="ChEBI" id="CHEBI:61430"/>
    </reaction>
    <physiologicalReaction direction="left-to-right" evidence="19">
        <dbReference type="Rhea" id="RHEA:44961"/>
    </physiologicalReaction>
</comment>
<evidence type="ECO:0000256" key="7">
    <source>
        <dbReference type="ARBA" id="ARBA00023002"/>
    </source>
</evidence>
<dbReference type="EMBL" id="FTOK01000005">
    <property type="protein sequence ID" value="SIS75647.1"/>
    <property type="molecule type" value="Genomic_DNA"/>
</dbReference>
<comment type="catalytic activity">
    <reaction evidence="20">
        <text>(2E)-octenoyl-CoA + NADPH + H(+) = octanoyl-CoA + NADP(+)</text>
        <dbReference type="Rhea" id="RHEA:44952"/>
        <dbReference type="ChEBI" id="CHEBI:15378"/>
        <dbReference type="ChEBI" id="CHEBI:57386"/>
        <dbReference type="ChEBI" id="CHEBI:57783"/>
        <dbReference type="ChEBI" id="CHEBI:58349"/>
        <dbReference type="ChEBI" id="CHEBI:62242"/>
    </reaction>
    <physiologicalReaction direction="left-to-right" evidence="20">
        <dbReference type="Rhea" id="RHEA:44953"/>
    </physiologicalReaction>
</comment>
<keyword evidence="4" id="KW-0597">Phosphoprotein</keyword>
<evidence type="ECO:0000256" key="4">
    <source>
        <dbReference type="ARBA" id="ARBA00022553"/>
    </source>
</evidence>
<keyword evidence="9" id="KW-0576">Peroxisome</keyword>
<comment type="caution">
    <text evidence="21">The sequence shown here is derived from an EMBL/GenBank/DDBJ whole genome shotgun (WGS) entry which is preliminary data.</text>
</comment>
<comment type="catalytic activity">
    <reaction evidence="15">
        <text>(2E)-dodecenoyl-CoA + NADPH + H(+) = dodecanoyl-CoA + NADP(+)</text>
        <dbReference type="Rhea" id="RHEA:44964"/>
        <dbReference type="ChEBI" id="CHEBI:15378"/>
        <dbReference type="ChEBI" id="CHEBI:57330"/>
        <dbReference type="ChEBI" id="CHEBI:57375"/>
        <dbReference type="ChEBI" id="CHEBI:57783"/>
        <dbReference type="ChEBI" id="CHEBI:58349"/>
    </reaction>
    <physiologicalReaction direction="left-to-right" evidence="15">
        <dbReference type="Rhea" id="RHEA:44965"/>
    </physiologicalReaction>
</comment>
<evidence type="ECO:0000256" key="12">
    <source>
        <dbReference type="ARBA" id="ARBA00038622"/>
    </source>
</evidence>
<evidence type="ECO:0000256" key="8">
    <source>
        <dbReference type="ARBA" id="ARBA00023098"/>
    </source>
</evidence>
<keyword evidence="22" id="KW-1185">Reference proteome</keyword>
<evidence type="ECO:0000256" key="18">
    <source>
        <dbReference type="ARBA" id="ARBA00049251"/>
    </source>
</evidence>
<dbReference type="InterPro" id="IPR052388">
    <property type="entry name" value="Peroxisomal_t2-enoyl-CoA_red"/>
</dbReference>
<evidence type="ECO:0000256" key="17">
    <source>
        <dbReference type="ARBA" id="ARBA00049108"/>
    </source>
</evidence>
<comment type="pathway">
    <text evidence="2">Lipid metabolism.</text>
</comment>
<dbReference type="PANTHER" id="PTHR24317:SF7">
    <property type="entry name" value="PEROXISOMAL TRANS-2-ENOYL-COA REDUCTASE"/>
    <property type="match status" value="1"/>
</dbReference>
<keyword evidence="6" id="KW-0521">NADP</keyword>
<gene>
    <name evidence="21" type="ORF">SAMN05421758_10570</name>
</gene>
<evidence type="ECO:0000313" key="21">
    <source>
        <dbReference type="EMBL" id="SIS75647.1"/>
    </source>
</evidence>
<evidence type="ECO:0000256" key="20">
    <source>
        <dbReference type="ARBA" id="ARBA00049559"/>
    </source>
</evidence>
<keyword evidence="3" id="KW-0444">Lipid biosynthesis</keyword>
<dbReference type="SUPFAM" id="SSF51735">
    <property type="entry name" value="NAD(P)-binding Rossmann-fold domains"/>
    <property type="match status" value="1"/>
</dbReference>
<evidence type="ECO:0000256" key="5">
    <source>
        <dbReference type="ARBA" id="ARBA00022832"/>
    </source>
</evidence>
<organism evidence="21 22">
    <name type="scientific">Salimicrobium salexigens</name>
    <dbReference type="NCBI Taxonomy" id="908941"/>
    <lineage>
        <taxon>Bacteria</taxon>
        <taxon>Bacillati</taxon>
        <taxon>Bacillota</taxon>
        <taxon>Bacilli</taxon>
        <taxon>Bacillales</taxon>
        <taxon>Bacillaceae</taxon>
        <taxon>Salimicrobium</taxon>
    </lineage>
</organism>
<dbReference type="PANTHER" id="PTHR24317">
    <property type="entry name" value="PEROXISOMAL TRANS-2-ENOYL-COA REDUCTASE"/>
    <property type="match status" value="1"/>
</dbReference>
<comment type="subcellular location">
    <subcellularLocation>
        <location evidence="1">Peroxisome</location>
    </subcellularLocation>
</comment>
<comment type="function">
    <text evidence="11">Participates in chain elongation of fatty acids. Catalyzes the reduction of trans-2-enoyl-CoAs of varying chain lengths from 6:1 to 16:1, having maximum activity with 10:1 CoA. Has no 2,4-dienoyl-CoA reductase activity.</text>
</comment>
<keyword evidence="10" id="KW-0275">Fatty acid biosynthesis</keyword>
<dbReference type="EC" id="1.3.1.38" evidence="13"/>